<dbReference type="GO" id="GO:0003677">
    <property type="term" value="F:DNA binding"/>
    <property type="evidence" value="ECO:0007669"/>
    <property type="project" value="InterPro"/>
</dbReference>
<organism evidence="9">
    <name type="scientific">viral metagenome</name>
    <dbReference type="NCBI Taxonomy" id="1070528"/>
    <lineage>
        <taxon>unclassified sequences</taxon>
        <taxon>metagenomes</taxon>
        <taxon>organismal metagenomes</taxon>
    </lineage>
</organism>
<keyword evidence="6" id="KW-0862">Zinc</keyword>
<evidence type="ECO:0000256" key="7">
    <source>
        <dbReference type="ARBA" id="ARBA00023204"/>
    </source>
</evidence>
<sequence>MSTTTEPTRLRVRQLLNGMNSLQRTEVKRLLPPRIKAPETPAIRYPNALLTVLPKGDSYSLLGWITEDLLRIPSAEINLDAVIAVTLKWFPTATETDLNKIRVSKTTPPYIEHIVKTRQQLEKLTEGKGPLRYEETVAYGQIEGHPDIRTDTQIFEVKMTGQLKENWASFVYQVFAYGALASETTAIYLVFPMQELIWHYDPTTWKNRIAFRDLLSATATKLQTAGTNDVLVGALIREQYLVGFHAQKKKSLPETILALAADDARRPYQIFLGSNMSSKLVISDAELAASAKAIMETNLQLYVHSQYIINLCQDPGADDDYHTNLLIKNLDYAALIGCRGVVVHVGKSTTKPLPQALANMQTNLRRAMDHATPACPILLETPAGQGSETLQGYTEFVEFILKFQDPRLRICVDTCHVFAVGHQPLDYLTRLTKYNKKLLKLVHYNDSATPCGSHLDRHAMMGTGHIGMTTMGQIAHHCHSHAVPMVIE</sequence>
<keyword evidence="4" id="KW-0227">DNA damage</keyword>
<evidence type="ECO:0000256" key="5">
    <source>
        <dbReference type="ARBA" id="ARBA00022801"/>
    </source>
</evidence>
<dbReference type="Gene3D" id="3.20.20.150">
    <property type="entry name" value="Divalent-metal-dependent TIM barrel enzymes"/>
    <property type="match status" value="1"/>
</dbReference>
<evidence type="ECO:0000259" key="8">
    <source>
        <dbReference type="Pfam" id="PF01261"/>
    </source>
</evidence>
<protein>
    <recommendedName>
        <fullName evidence="8">Xylose isomerase-like TIM barrel domain-containing protein</fullName>
    </recommendedName>
</protein>
<comment type="similarity">
    <text evidence="2">Belongs to the AP endonuclease 2 family.</text>
</comment>
<dbReference type="InterPro" id="IPR013022">
    <property type="entry name" value="Xyl_isomerase-like_TIM-brl"/>
</dbReference>
<dbReference type="GO" id="GO:0006284">
    <property type="term" value="P:base-excision repair"/>
    <property type="evidence" value="ECO:0007669"/>
    <property type="project" value="TreeGrafter"/>
</dbReference>
<evidence type="ECO:0000256" key="6">
    <source>
        <dbReference type="ARBA" id="ARBA00022833"/>
    </source>
</evidence>
<keyword evidence="5" id="KW-0378">Hydrolase</keyword>
<dbReference type="InterPro" id="IPR001719">
    <property type="entry name" value="AP_endonuc_2"/>
</dbReference>
<name>A0A6C0DW58_9ZZZZ</name>
<evidence type="ECO:0000313" key="9">
    <source>
        <dbReference type="EMBL" id="QHT19475.1"/>
    </source>
</evidence>
<dbReference type="InterPro" id="IPR018246">
    <property type="entry name" value="AP_endonuc_F2_Zn_BS"/>
</dbReference>
<evidence type="ECO:0000256" key="3">
    <source>
        <dbReference type="ARBA" id="ARBA00022723"/>
    </source>
</evidence>
<keyword evidence="3" id="KW-0479">Metal-binding</keyword>
<dbReference type="AlphaFoldDB" id="A0A6C0DW58"/>
<dbReference type="PROSITE" id="PS00731">
    <property type="entry name" value="AP_NUCLEASE_F2_3"/>
    <property type="match status" value="1"/>
</dbReference>
<dbReference type="PROSITE" id="PS51432">
    <property type="entry name" value="AP_NUCLEASE_F2_4"/>
    <property type="match status" value="1"/>
</dbReference>
<dbReference type="EMBL" id="MN739666">
    <property type="protein sequence ID" value="QHT19475.1"/>
    <property type="molecule type" value="Genomic_DNA"/>
</dbReference>
<evidence type="ECO:0000256" key="1">
    <source>
        <dbReference type="ARBA" id="ARBA00001947"/>
    </source>
</evidence>
<dbReference type="InterPro" id="IPR036237">
    <property type="entry name" value="Xyl_isomerase-like_sf"/>
</dbReference>
<comment type="cofactor">
    <cofactor evidence="1">
        <name>Zn(2+)</name>
        <dbReference type="ChEBI" id="CHEBI:29105"/>
    </cofactor>
</comment>
<reference evidence="9" key="1">
    <citation type="journal article" date="2020" name="Nature">
        <title>Giant virus diversity and host interactions through global metagenomics.</title>
        <authorList>
            <person name="Schulz F."/>
            <person name="Roux S."/>
            <person name="Paez-Espino D."/>
            <person name="Jungbluth S."/>
            <person name="Walsh D.A."/>
            <person name="Denef V.J."/>
            <person name="McMahon K.D."/>
            <person name="Konstantinidis K.T."/>
            <person name="Eloe-Fadrosh E.A."/>
            <person name="Kyrpides N.C."/>
            <person name="Woyke T."/>
        </authorList>
    </citation>
    <scope>NUCLEOTIDE SEQUENCE</scope>
    <source>
        <strain evidence="9">GVMAG-M-3300023174-57</strain>
    </source>
</reference>
<dbReference type="GO" id="GO:0003906">
    <property type="term" value="F:DNA-(apurinic or apyrimidinic site) endonuclease activity"/>
    <property type="evidence" value="ECO:0007669"/>
    <property type="project" value="TreeGrafter"/>
</dbReference>
<dbReference type="GO" id="GO:0008270">
    <property type="term" value="F:zinc ion binding"/>
    <property type="evidence" value="ECO:0007669"/>
    <property type="project" value="InterPro"/>
</dbReference>
<accession>A0A6C0DW58</accession>
<dbReference type="SMART" id="SM00518">
    <property type="entry name" value="AP2Ec"/>
    <property type="match status" value="1"/>
</dbReference>
<dbReference type="Pfam" id="PF01261">
    <property type="entry name" value="AP_endonuc_2"/>
    <property type="match status" value="1"/>
</dbReference>
<dbReference type="SUPFAM" id="SSF51658">
    <property type="entry name" value="Xylose isomerase-like"/>
    <property type="match status" value="1"/>
</dbReference>
<dbReference type="PANTHER" id="PTHR21445:SF0">
    <property type="entry name" value="APURINIC-APYRIMIDINIC ENDONUCLEASE"/>
    <property type="match status" value="1"/>
</dbReference>
<dbReference type="PANTHER" id="PTHR21445">
    <property type="entry name" value="ENDONUCLEASE IV ENDODEOXYRIBONUCLEASE IV"/>
    <property type="match status" value="1"/>
</dbReference>
<keyword evidence="7" id="KW-0234">DNA repair</keyword>
<evidence type="ECO:0000256" key="2">
    <source>
        <dbReference type="ARBA" id="ARBA00005340"/>
    </source>
</evidence>
<evidence type="ECO:0000256" key="4">
    <source>
        <dbReference type="ARBA" id="ARBA00022763"/>
    </source>
</evidence>
<dbReference type="GO" id="GO:0008081">
    <property type="term" value="F:phosphoric diester hydrolase activity"/>
    <property type="evidence" value="ECO:0007669"/>
    <property type="project" value="TreeGrafter"/>
</dbReference>
<dbReference type="PROSITE" id="PS00730">
    <property type="entry name" value="AP_NUCLEASE_F2_2"/>
    <property type="match status" value="1"/>
</dbReference>
<feature type="domain" description="Xylose isomerase-like TIM barrel" evidence="8">
    <location>
        <begin position="280"/>
        <end position="472"/>
    </location>
</feature>
<proteinExistence type="inferred from homology"/>